<dbReference type="EMBL" id="BMAT01009997">
    <property type="protein sequence ID" value="GFS18158.1"/>
    <property type="molecule type" value="Genomic_DNA"/>
</dbReference>
<organism evidence="2 3">
    <name type="scientific">Elysia marginata</name>
    <dbReference type="NCBI Taxonomy" id="1093978"/>
    <lineage>
        <taxon>Eukaryota</taxon>
        <taxon>Metazoa</taxon>
        <taxon>Spiralia</taxon>
        <taxon>Lophotrochozoa</taxon>
        <taxon>Mollusca</taxon>
        <taxon>Gastropoda</taxon>
        <taxon>Heterobranchia</taxon>
        <taxon>Euthyneura</taxon>
        <taxon>Panpulmonata</taxon>
        <taxon>Sacoglossa</taxon>
        <taxon>Placobranchoidea</taxon>
        <taxon>Plakobranchidae</taxon>
        <taxon>Elysia</taxon>
    </lineage>
</organism>
<protein>
    <submittedName>
        <fullName evidence="2">Uncharacterized protein</fullName>
    </submittedName>
</protein>
<evidence type="ECO:0000313" key="2">
    <source>
        <dbReference type="EMBL" id="GFS18158.1"/>
    </source>
</evidence>
<reference evidence="2 3" key="1">
    <citation type="journal article" date="2021" name="Elife">
        <title>Chloroplast acquisition without the gene transfer in kleptoplastic sea slugs, Plakobranchus ocellatus.</title>
        <authorList>
            <person name="Maeda T."/>
            <person name="Takahashi S."/>
            <person name="Yoshida T."/>
            <person name="Shimamura S."/>
            <person name="Takaki Y."/>
            <person name="Nagai Y."/>
            <person name="Toyoda A."/>
            <person name="Suzuki Y."/>
            <person name="Arimoto A."/>
            <person name="Ishii H."/>
            <person name="Satoh N."/>
            <person name="Nishiyama T."/>
            <person name="Hasebe M."/>
            <person name="Maruyama T."/>
            <person name="Minagawa J."/>
            <person name="Obokata J."/>
            <person name="Shigenobu S."/>
        </authorList>
    </citation>
    <scope>NUCLEOTIDE SEQUENCE [LARGE SCALE GENOMIC DNA]</scope>
</reference>
<keyword evidence="3" id="KW-1185">Reference proteome</keyword>
<sequence length="119" mass="13200">MDAYAEIECGRLQCLRHQQGKQSSDSYGNLFTRQVYRHFGGFGRSKQPYQSIIGTESSTCCTHEGTSGNPIRGVASTGTHSPVTIDDNKGRYRSRRETKGPNQVFAAATLQALVRDKRD</sequence>
<feature type="compositionally biased region" description="Basic and acidic residues" evidence="1">
    <location>
        <begin position="86"/>
        <end position="99"/>
    </location>
</feature>
<comment type="caution">
    <text evidence="2">The sequence shown here is derived from an EMBL/GenBank/DDBJ whole genome shotgun (WGS) entry which is preliminary data.</text>
</comment>
<evidence type="ECO:0000313" key="3">
    <source>
        <dbReference type="Proteomes" id="UP000762676"/>
    </source>
</evidence>
<proteinExistence type="predicted"/>
<feature type="region of interest" description="Disordered" evidence="1">
    <location>
        <begin position="62"/>
        <end position="101"/>
    </location>
</feature>
<evidence type="ECO:0000256" key="1">
    <source>
        <dbReference type="SAM" id="MobiDB-lite"/>
    </source>
</evidence>
<dbReference type="AlphaFoldDB" id="A0AAV4J908"/>
<name>A0AAV4J908_9GAST</name>
<gene>
    <name evidence="2" type="ORF">ElyMa_005000300</name>
</gene>
<accession>A0AAV4J908</accession>
<dbReference type="Proteomes" id="UP000762676">
    <property type="component" value="Unassembled WGS sequence"/>
</dbReference>